<evidence type="ECO:0000313" key="2">
    <source>
        <dbReference type="EMBL" id="ACH64741.1"/>
    </source>
</evidence>
<dbReference type="HOGENOM" id="CLU_2072158_0_0_6"/>
<dbReference type="KEGG" id="vfm:VFMJ11_B0154"/>
<feature type="transmembrane region" description="Helical" evidence="1">
    <location>
        <begin position="52"/>
        <end position="73"/>
    </location>
</feature>
<dbReference type="RefSeq" id="WP_012534524.1">
    <property type="nucleotide sequence ID" value="NC_011185.1"/>
</dbReference>
<reference evidence="2 3" key="2">
    <citation type="journal article" date="2009" name="Nature">
        <title>A single regulatory gene is sufficient to alter bacterial host range.</title>
        <authorList>
            <person name="Mandel M.J."/>
            <person name="Wollenberg M.S."/>
            <person name="Stabb E.V."/>
            <person name="Visick K.L."/>
            <person name="Ruby E.G."/>
        </authorList>
    </citation>
    <scope>NUCLEOTIDE SEQUENCE [LARGE SCALE GENOMIC DNA]</scope>
    <source>
        <strain evidence="2 3">MJ11</strain>
        <plasmid evidence="3">Plasmid pMJ100</plasmid>
    </source>
</reference>
<dbReference type="EMBL" id="CP001134">
    <property type="protein sequence ID" value="ACH64741.1"/>
    <property type="molecule type" value="Genomic_DNA"/>
</dbReference>
<evidence type="ECO:0000313" key="3">
    <source>
        <dbReference type="Proteomes" id="UP000001857"/>
    </source>
</evidence>
<feature type="transmembrane region" description="Helical" evidence="1">
    <location>
        <begin position="85"/>
        <end position="102"/>
    </location>
</feature>
<dbReference type="Proteomes" id="UP000001857">
    <property type="component" value="Plasmid pMJ100"/>
</dbReference>
<sequence>MNVILYFCGSIAAGVFTSTTCALINWVGGKDYPNNDNGKDKKDSDIITKKRLGWLFIWVMQGVIAGFIVSNIFAEYVLRDGGEVGYVWAISFIAGSVSWFNFNESVKSLTSILKIPFK</sequence>
<keyword evidence="1" id="KW-1133">Transmembrane helix</keyword>
<geneLocation type="plasmid" evidence="2 3">
    <name>pMJ100</name>
</geneLocation>
<reference evidence="3" key="1">
    <citation type="submission" date="2008-08" db="EMBL/GenBank/DDBJ databases">
        <title>Complete sequence of Vibrio fischeri strain MJ11.</title>
        <authorList>
            <person name="Mandel M.J."/>
            <person name="Stabb E.V."/>
            <person name="Ruby E.G."/>
            <person name="Ferriera S."/>
            <person name="Johnson J."/>
            <person name="Kravitz S."/>
            <person name="Beeson K."/>
            <person name="Sutton G."/>
            <person name="Rogers Y.-H."/>
            <person name="Friedman R."/>
            <person name="Frazier M."/>
            <person name="Venter J.C."/>
        </authorList>
    </citation>
    <scope>NUCLEOTIDE SEQUENCE [LARGE SCALE GENOMIC DNA]</scope>
    <source>
        <strain evidence="3">MJ11</strain>
        <plasmid evidence="3">Plasmid pMJ100</plasmid>
    </source>
</reference>
<gene>
    <name evidence="2" type="ordered locus">VFMJ11_B0154</name>
</gene>
<organism evidence="2 3">
    <name type="scientific">Aliivibrio fischeri (strain MJ11)</name>
    <name type="common">Vibrio fischeri</name>
    <dbReference type="NCBI Taxonomy" id="388396"/>
    <lineage>
        <taxon>Bacteria</taxon>
        <taxon>Pseudomonadati</taxon>
        <taxon>Pseudomonadota</taxon>
        <taxon>Gammaproteobacteria</taxon>
        <taxon>Vibrionales</taxon>
        <taxon>Vibrionaceae</taxon>
        <taxon>Aliivibrio</taxon>
    </lineage>
</organism>
<accession>B5EW97</accession>
<evidence type="ECO:0000256" key="1">
    <source>
        <dbReference type="SAM" id="Phobius"/>
    </source>
</evidence>
<keyword evidence="1" id="KW-0812">Transmembrane</keyword>
<name>B5EW97_ALIFM</name>
<dbReference type="AlphaFoldDB" id="B5EW97"/>
<proteinExistence type="predicted"/>
<protein>
    <submittedName>
        <fullName evidence="2">Uncharacterized protein</fullName>
    </submittedName>
</protein>
<keyword evidence="1" id="KW-0472">Membrane</keyword>
<keyword evidence="2" id="KW-0614">Plasmid</keyword>